<reference evidence="1 2" key="1">
    <citation type="submission" date="2024-04" db="EMBL/GenBank/DDBJ databases">
        <title>draft genome sequnece of Paenibacillus filicis.</title>
        <authorList>
            <person name="Kim D.-U."/>
        </authorList>
    </citation>
    <scope>NUCLEOTIDE SEQUENCE [LARGE SCALE GENOMIC DNA]</scope>
    <source>
        <strain evidence="1 2">KACC14197</strain>
    </source>
</reference>
<proteinExistence type="predicted"/>
<dbReference type="Proteomes" id="UP001469365">
    <property type="component" value="Unassembled WGS sequence"/>
</dbReference>
<evidence type="ECO:0000313" key="2">
    <source>
        <dbReference type="Proteomes" id="UP001469365"/>
    </source>
</evidence>
<comment type="caution">
    <text evidence="1">The sequence shown here is derived from an EMBL/GenBank/DDBJ whole genome shotgun (WGS) entry which is preliminary data.</text>
</comment>
<evidence type="ECO:0000313" key="1">
    <source>
        <dbReference type="EMBL" id="MEK8128349.1"/>
    </source>
</evidence>
<protein>
    <submittedName>
        <fullName evidence="1">Uncharacterized protein</fullName>
    </submittedName>
</protein>
<name>A0ABU9DHK3_9BACL</name>
<dbReference type="RefSeq" id="WP_341415416.1">
    <property type="nucleotide sequence ID" value="NZ_JBBPCC010000005.1"/>
</dbReference>
<gene>
    <name evidence="1" type="ORF">WMW72_10585</name>
</gene>
<dbReference type="EMBL" id="JBBPCC010000005">
    <property type="protein sequence ID" value="MEK8128349.1"/>
    <property type="molecule type" value="Genomic_DNA"/>
</dbReference>
<sequence>MEALLKQMLDKLQQIEADGKDRHFEVIQRLDRIESRLETVYEQVAKNSEAGHEIAATVQDHETDIRLIKKLLTNQ</sequence>
<keyword evidence="2" id="KW-1185">Reference proteome</keyword>
<accession>A0ABU9DHK3</accession>
<organism evidence="1 2">
    <name type="scientific">Paenibacillus filicis</name>
    <dbReference type="NCBI Taxonomy" id="669464"/>
    <lineage>
        <taxon>Bacteria</taxon>
        <taxon>Bacillati</taxon>
        <taxon>Bacillota</taxon>
        <taxon>Bacilli</taxon>
        <taxon>Bacillales</taxon>
        <taxon>Paenibacillaceae</taxon>
        <taxon>Paenibacillus</taxon>
    </lineage>
</organism>